<dbReference type="InterPro" id="IPR002502">
    <property type="entry name" value="Amidase_domain"/>
</dbReference>
<dbReference type="PROSITE" id="PS50911">
    <property type="entry name" value="CHAP"/>
    <property type="match status" value="1"/>
</dbReference>
<dbReference type="PROSITE" id="PS51724">
    <property type="entry name" value="SPOR"/>
    <property type="match status" value="1"/>
</dbReference>
<evidence type="ECO:0000256" key="2">
    <source>
        <dbReference type="ARBA" id="ARBA00022638"/>
    </source>
</evidence>
<evidence type="ECO:0000256" key="3">
    <source>
        <dbReference type="ARBA" id="ARBA00022837"/>
    </source>
</evidence>
<accession>A0A8S5QR58</accession>
<dbReference type="InterPro" id="IPR038765">
    <property type="entry name" value="Papain-like_cys_pep_sf"/>
</dbReference>
<dbReference type="Pfam" id="PF05257">
    <property type="entry name" value="CHAP"/>
    <property type="match status" value="1"/>
</dbReference>
<protein>
    <recommendedName>
        <fullName evidence="4">D-alanyl-glycyl endopeptidase</fullName>
    </recommendedName>
</protein>
<dbReference type="EMBL" id="BK015711">
    <property type="protein sequence ID" value="DAE21299.1"/>
    <property type="molecule type" value="Genomic_DNA"/>
</dbReference>
<dbReference type="SUPFAM" id="SSF110997">
    <property type="entry name" value="Sporulation related repeat"/>
    <property type="match status" value="1"/>
</dbReference>
<dbReference type="Gene3D" id="3.30.70.1070">
    <property type="entry name" value="Sporulation related repeat"/>
    <property type="match status" value="1"/>
</dbReference>
<dbReference type="Pfam" id="PF18013">
    <property type="entry name" value="Phage_lysozyme2"/>
    <property type="match status" value="1"/>
</dbReference>
<dbReference type="Pfam" id="PF05036">
    <property type="entry name" value="SPOR"/>
    <property type="match status" value="1"/>
</dbReference>
<dbReference type="Gene3D" id="3.90.1720.10">
    <property type="entry name" value="endopeptidase domain like (from Nostoc punctiforme)"/>
    <property type="match status" value="1"/>
</dbReference>
<keyword evidence="2" id="KW-0081">Bacteriolytic enzyme</keyword>
<evidence type="ECO:0000313" key="7">
    <source>
        <dbReference type="EMBL" id="DAE21299.1"/>
    </source>
</evidence>
<dbReference type="SUPFAM" id="SSF54001">
    <property type="entry name" value="Cysteine proteinases"/>
    <property type="match status" value="1"/>
</dbReference>
<dbReference type="GO" id="GO:0009253">
    <property type="term" value="P:peptidoglycan catabolic process"/>
    <property type="evidence" value="ECO:0007669"/>
    <property type="project" value="InterPro"/>
</dbReference>
<reference evidence="7" key="1">
    <citation type="journal article" date="2021" name="Proc. Natl. Acad. Sci. U.S.A.">
        <title>A Catalog of Tens of Thousands of Viruses from Human Metagenomes Reveals Hidden Associations with Chronic Diseases.</title>
        <authorList>
            <person name="Tisza M.J."/>
            <person name="Buck C.B."/>
        </authorList>
    </citation>
    <scope>NUCLEOTIDE SEQUENCE</scope>
    <source>
        <strain evidence="7">CtE6L85</strain>
    </source>
</reference>
<evidence type="ECO:0000259" key="6">
    <source>
        <dbReference type="PROSITE" id="PS51724"/>
    </source>
</evidence>
<dbReference type="InterPro" id="IPR041219">
    <property type="entry name" value="Phage_lysozyme2"/>
</dbReference>
<dbReference type="Pfam" id="PF01510">
    <property type="entry name" value="Amidase_2"/>
    <property type="match status" value="1"/>
</dbReference>
<dbReference type="InterPro" id="IPR036680">
    <property type="entry name" value="SPOR-like_sf"/>
</dbReference>
<dbReference type="SMART" id="SM01095">
    <property type="entry name" value="Cpl-7"/>
    <property type="match status" value="1"/>
</dbReference>
<dbReference type="GO" id="GO:0001897">
    <property type="term" value="P:symbiont-mediated cytolysis of host cell"/>
    <property type="evidence" value="ECO:0007669"/>
    <property type="project" value="UniProtKB-ARBA"/>
</dbReference>
<sequence>MAFKMRTSKPEAGNKYYITKASGGYSDAIKGSPTDKDCDVLSNCVGYAYGRFNEIGGYGYCKYLRPVNAENFIQYKGTALKTGQTPKLGACMVWQKGATLNGSDGAGHVAIVEKVVSDTEVYTSESGWGSSTPFWNKTRTKGNGNWGQGAAYKFLGFIYNPAVSDEKPAGTTPTPSTSGSTDEKTIWDYLLGKIGNEYGVAGLMGNLYAESCLRPNNLQNAYETRLGYTDASYTAAVDNGSYTKFGTDSAGYGLAQWTYHTRKKALLAFAQRKKKSIGDLNMQLEFMYKELSESYKGVLADLKSAKTVLAASNSVLTKFERPANQGAAVQSKRAEFGQKYYEKYAGKTVSSTPQETGKETTNMGYTNSSLVSYTKLSPNHSGQRTQAIDRITPHCVVGQCSVETLGNIFAPTSKQASCNYGIGVDGRVGMYVEEKNRSWCSSSAANDQRAITIECASDATEPYAFKDVVYNKLIELCVDICKRNGKNKLLWFGDKTKTLNYTPKSGEMVLTVHRWFANKSCPGDWMYARMGDLATKVTQKLSGGTTDTGKTDTPTSDTTTLYRVQTGAFAKKANADAFAAKLKAAGFATYIVQIGGLYKVQVGAFAKKANAESMMAKLKAAGYSGFITTQTSTTTKSEPAKKTAAEIAKEIFYGTCSDSRWSTWGNGATRTSRLKQAGYNPSEVQAEVNKLF</sequence>
<dbReference type="InterPro" id="IPR036505">
    <property type="entry name" value="Amidase/PGRP_sf"/>
</dbReference>
<dbReference type="GO" id="GO:0042742">
    <property type="term" value="P:defense response to bacterium"/>
    <property type="evidence" value="ECO:0007669"/>
    <property type="project" value="UniProtKB-KW"/>
</dbReference>
<evidence type="ECO:0000256" key="4">
    <source>
        <dbReference type="ARBA" id="ARBA00047204"/>
    </source>
</evidence>
<dbReference type="SUPFAM" id="SSF55846">
    <property type="entry name" value="N-acetylmuramoyl-L-alanine amidase-like"/>
    <property type="match status" value="1"/>
</dbReference>
<dbReference type="InterPro" id="IPR013168">
    <property type="entry name" value="Cpl_7_lyso_C"/>
</dbReference>
<name>A0A8S5QR58_9CAUD</name>
<evidence type="ECO:0000259" key="5">
    <source>
        <dbReference type="PROSITE" id="PS50911"/>
    </source>
</evidence>
<feature type="domain" description="SPOR" evidence="6">
    <location>
        <begin position="556"/>
        <end position="630"/>
    </location>
</feature>
<dbReference type="InterPro" id="IPR007921">
    <property type="entry name" value="CHAP_dom"/>
</dbReference>
<dbReference type="Gene3D" id="1.10.530.10">
    <property type="match status" value="1"/>
</dbReference>
<keyword evidence="3" id="KW-0106">Calcium</keyword>
<dbReference type="InterPro" id="IPR007730">
    <property type="entry name" value="SPOR-like_dom"/>
</dbReference>
<dbReference type="GO" id="GO:0042834">
    <property type="term" value="F:peptidoglycan binding"/>
    <property type="evidence" value="ECO:0007669"/>
    <property type="project" value="InterPro"/>
</dbReference>
<dbReference type="Gene3D" id="3.40.80.10">
    <property type="entry name" value="Peptidoglycan recognition protein-like"/>
    <property type="match status" value="1"/>
</dbReference>
<proteinExistence type="predicted"/>
<keyword evidence="1" id="KW-0929">Antimicrobial</keyword>
<dbReference type="GO" id="GO:0008745">
    <property type="term" value="F:N-acetylmuramoyl-L-alanine amidase activity"/>
    <property type="evidence" value="ECO:0007669"/>
    <property type="project" value="InterPro"/>
</dbReference>
<dbReference type="Pfam" id="PF08230">
    <property type="entry name" value="CW_7"/>
    <property type="match status" value="1"/>
</dbReference>
<organism evidence="7">
    <name type="scientific">Siphoviridae sp. ctE6L85</name>
    <dbReference type="NCBI Taxonomy" id="2826202"/>
    <lineage>
        <taxon>Viruses</taxon>
        <taxon>Duplodnaviria</taxon>
        <taxon>Heunggongvirae</taxon>
        <taxon>Uroviricota</taxon>
        <taxon>Caudoviricetes</taxon>
    </lineage>
</organism>
<feature type="domain" description="Peptidase C51" evidence="5">
    <location>
        <begin position="19"/>
        <end position="159"/>
    </location>
</feature>
<evidence type="ECO:0000256" key="1">
    <source>
        <dbReference type="ARBA" id="ARBA00022529"/>
    </source>
</evidence>